<evidence type="ECO:0000313" key="2">
    <source>
        <dbReference type="EMBL" id="KAL3827646.1"/>
    </source>
</evidence>
<accession>A0ABD3SSP9</accession>
<sequence length="412" mass="47054">MTEMTDRYAVGTRVGAFFGLMFMLASLSVRNRNSIPFQFPRAEKADTIHGGFIEKKDYAYSIYSSKKHATKGFNKSAIPVEQGMIDGANGGHWEYDEDTTLPYIFSPQSCMASCIEKGDCIKAEKYCPSNLMNWVYRDINNKPYPRFDVSGFRTKMKNRRILFVGSSLVRQQVQALVWTLGHSEVKWNKSQAKCTSTRFCMLDVQSNITICYRFMGTMATRIYHEDNFTLDHHLRGDGDSSCLLHDEILVESDKFDVAFIQGSIPWYVNLPRELNSSSSPFEWVQKMVPIVYHDAMDALLSNISQRTKTVFVLGQIGMECANKSEPEPFSVNNIPSSYGWNLAPKLWDTSLSLIREKEVNVQVIDARDPLMQSVHAHPVRAPDHDCLHFCMNSAAINIYLDMYWVEVFSHSK</sequence>
<organism evidence="2 3">
    <name type="scientific">Cyclostephanos tholiformis</name>
    <dbReference type="NCBI Taxonomy" id="382380"/>
    <lineage>
        <taxon>Eukaryota</taxon>
        <taxon>Sar</taxon>
        <taxon>Stramenopiles</taxon>
        <taxon>Ochrophyta</taxon>
        <taxon>Bacillariophyta</taxon>
        <taxon>Coscinodiscophyceae</taxon>
        <taxon>Thalassiosirophycidae</taxon>
        <taxon>Stephanodiscales</taxon>
        <taxon>Stephanodiscaceae</taxon>
        <taxon>Cyclostephanos</taxon>
    </lineage>
</organism>
<dbReference type="PANTHER" id="PTHR32285:SF48">
    <property type="entry name" value="PROTEIN TRICHOME BIREFRINGENCE-LIKE 19"/>
    <property type="match status" value="1"/>
</dbReference>
<proteinExistence type="predicted"/>
<dbReference type="PANTHER" id="PTHR32285">
    <property type="entry name" value="PROTEIN TRICHOME BIREFRINGENCE-LIKE 9-RELATED"/>
    <property type="match status" value="1"/>
</dbReference>
<dbReference type="Proteomes" id="UP001530377">
    <property type="component" value="Unassembled WGS sequence"/>
</dbReference>
<feature type="transmembrane region" description="Helical" evidence="1">
    <location>
        <begin position="12"/>
        <end position="29"/>
    </location>
</feature>
<comment type="caution">
    <text evidence="2">The sequence shown here is derived from an EMBL/GenBank/DDBJ whole genome shotgun (WGS) entry which is preliminary data.</text>
</comment>
<dbReference type="AlphaFoldDB" id="A0ABD3SSP9"/>
<reference evidence="2 3" key="1">
    <citation type="submission" date="2024-10" db="EMBL/GenBank/DDBJ databases">
        <title>Updated reference genomes for cyclostephanoid diatoms.</title>
        <authorList>
            <person name="Roberts W.R."/>
            <person name="Alverson A.J."/>
        </authorList>
    </citation>
    <scope>NUCLEOTIDE SEQUENCE [LARGE SCALE GENOMIC DNA]</scope>
    <source>
        <strain evidence="2 3">AJA228-03</strain>
    </source>
</reference>
<dbReference type="InterPro" id="IPR029962">
    <property type="entry name" value="TBL"/>
</dbReference>
<keyword evidence="1" id="KW-0472">Membrane</keyword>
<evidence type="ECO:0000256" key="1">
    <source>
        <dbReference type="SAM" id="Phobius"/>
    </source>
</evidence>
<name>A0ABD3SSP9_9STRA</name>
<gene>
    <name evidence="2" type="ORF">ACHAXA_000519</name>
</gene>
<dbReference type="EMBL" id="JALLPB020000001">
    <property type="protein sequence ID" value="KAL3827646.1"/>
    <property type="molecule type" value="Genomic_DNA"/>
</dbReference>
<protein>
    <submittedName>
        <fullName evidence="2">Uncharacterized protein</fullName>
    </submittedName>
</protein>
<keyword evidence="1" id="KW-1133">Transmembrane helix</keyword>
<keyword evidence="3" id="KW-1185">Reference proteome</keyword>
<keyword evidence="1" id="KW-0812">Transmembrane</keyword>
<evidence type="ECO:0000313" key="3">
    <source>
        <dbReference type="Proteomes" id="UP001530377"/>
    </source>
</evidence>